<evidence type="ECO:0000313" key="1">
    <source>
        <dbReference type="EMBL" id="JAD99449.1"/>
    </source>
</evidence>
<reference evidence="1" key="2">
    <citation type="journal article" date="2015" name="Data Brief">
        <title>Shoot transcriptome of the giant reed, Arundo donax.</title>
        <authorList>
            <person name="Barrero R.A."/>
            <person name="Guerrero F.D."/>
            <person name="Moolhuijzen P."/>
            <person name="Goolsby J.A."/>
            <person name="Tidwell J."/>
            <person name="Bellgard S.E."/>
            <person name="Bellgard M.I."/>
        </authorList>
    </citation>
    <scope>NUCLEOTIDE SEQUENCE</scope>
    <source>
        <tissue evidence="1">Shoot tissue taken approximately 20 cm above the soil surface</tissue>
    </source>
</reference>
<protein>
    <submittedName>
        <fullName evidence="1">Uncharacterized protein</fullName>
    </submittedName>
</protein>
<proteinExistence type="predicted"/>
<reference evidence="1" key="1">
    <citation type="submission" date="2014-09" db="EMBL/GenBank/DDBJ databases">
        <authorList>
            <person name="Magalhaes I.L.F."/>
            <person name="Oliveira U."/>
            <person name="Santos F.R."/>
            <person name="Vidigal T.H.D.A."/>
            <person name="Brescovit A.D."/>
            <person name="Santos A.J."/>
        </authorList>
    </citation>
    <scope>NUCLEOTIDE SEQUENCE</scope>
    <source>
        <tissue evidence="1">Shoot tissue taken approximately 20 cm above the soil surface</tissue>
    </source>
</reference>
<dbReference type="EMBL" id="GBRH01198446">
    <property type="protein sequence ID" value="JAD99449.1"/>
    <property type="molecule type" value="Transcribed_RNA"/>
</dbReference>
<dbReference type="AlphaFoldDB" id="A0A0A9EFA4"/>
<name>A0A0A9EFA4_ARUDO</name>
<sequence length="53" mass="5927">MSSLLWFPPYIASPKSDICGNMESQTKRSYLNAELISENGSLGNLKYNLCIEV</sequence>
<organism evidence="1">
    <name type="scientific">Arundo donax</name>
    <name type="common">Giant reed</name>
    <name type="synonym">Donax arundinaceus</name>
    <dbReference type="NCBI Taxonomy" id="35708"/>
    <lineage>
        <taxon>Eukaryota</taxon>
        <taxon>Viridiplantae</taxon>
        <taxon>Streptophyta</taxon>
        <taxon>Embryophyta</taxon>
        <taxon>Tracheophyta</taxon>
        <taxon>Spermatophyta</taxon>
        <taxon>Magnoliopsida</taxon>
        <taxon>Liliopsida</taxon>
        <taxon>Poales</taxon>
        <taxon>Poaceae</taxon>
        <taxon>PACMAD clade</taxon>
        <taxon>Arundinoideae</taxon>
        <taxon>Arundineae</taxon>
        <taxon>Arundo</taxon>
    </lineage>
</organism>
<accession>A0A0A9EFA4</accession>